<feature type="binding site" evidence="11">
    <location>
        <position position="71"/>
    </location>
    <ligand>
        <name>Mg(2+)</name>
        <dbReference type="ChEBI" id="CHEBI:18420"/>
    </ligand>
</feature>
<keyword evidence="7 11" id="KW-0460">Magnesium</keyword>
<dbReference type="PROSITE" id="PS51273">
    <property type="entry name" value="GATASE_TYPE_1"/>
    <property type="match status" value="1"/>
</dbReference>
<dbReference type="GO" id="GO:0044210">
    <property type="term" value="P:'de novo' CTP biosynthetic process"/>
    <property type="evidence" value="ECO:0007669"/>
    <property type="project" value="UniProtKB-UniRule"/>
</dbReference>
<evidence type="ECO:0000256" key="2">
    <source>
        <dbReference type="ARBA" id="ARBA00007533"/>
    </source>
</evidence>
<comment type="pathway">
    <text evidence="1 11">Pyrimidine metabolism; CTP biosynthesis via de novo pathway; CTP from UDP: step 2/2.</text>
</comment>
<feature type="binding site" evidence="11">
    <location>
        <position position="354"/>
    </location>
    <ligand>
        <name>L-glutamine</name>
        <dbReference type="ChEBI" id="CHEBI:58359"/>
    </ligand>
</feature>
<dbReference type="Proteomes" id="UP000235653">
    <property type="component" value="Unassembled WGS sequence"/>
</dbReference>
<dbReference type="Pfam" id="PF00117">
    <property type="entry name" value="GATase"/>
    <property type="match status" value="1"/>
</dbReference>
<dbReference type="GO" id="GO:0097268">
    <property type="term" value="C:cytoophidium"/>
    <property type="evidence" value="ECO:0007669"/>
    <property type="project" value="UniProtKB-ARBA"/>
</dbReference>
<evidence type="ECO:0000256" key="6">
    <source>
        <dbReference type="ARBA" id="ARBA00022840"/>
    </source>
</evidence>
<dbReference type="GO" id="GO:0019856">
    <property type="term" value="P:pyrimidine nucleobase biosynthetic process"/>
    <property type="evidence" value="ECO:0007669"/>
    <property type="project" value="TreeGrafter"/>
</dbReference>
<comment type="activity regulation">
    <text evidence="11">Allosterically activated by GTP, when glutamine is the substrate; GTP has no effect on the reaction when ammonia is the substrate. The allosteric effector GTP functions by stabilizing the protein conformation that binds the tetrahedral intermediate(s) formed during glutamine hydrolysis. Inhibited by the product CTP, via allosteric rather than competitive inhibition.</text>
</comment>
<evidence type="ECO:0000259" key="12">
    <source>
        <dbReference type="Pfam" id="PF00117"/>
    </source>
</evidence>
<dbReference type="InterPro" id="IPR033828">
    <property type="entry name" value="GATase1_CTP_Synthase"/>
</dbReference>
<keyword evidence="9 11" id="KW-0665">Pyrimidine biosynthesis</keyword>
<keyword evidence="15" id="KW-1185">Reference proteome</keyword>
<comment type="catalytic activity">
    <reaction evidence="10 11">
        <text>UTP + L-glutamine + ATP + H2O = CTP + L-glutamate + ADP + phosphate + 2 H(+)</text>
        <dbReference type="Rhea" id="RHEA:26426"/>
        <dbReference type="ChEBI" id="CHEBI:15377"/>
        <dbReference type="ChEBI" id="CHEBI:15378"/>
        <dbReference type="ChEBI" id="CHEBI:29985"/>
        <dbReference type="ChEBI" id="CHEBI:30616"/>
        <dbReference type="ChEBI" id="CHEBI:37563"/>
        <dbReference type="ChEBI" id="CHEBI:43474"/>
        <dbReference type="ChEBI" id="CHEBI:46398"/>
        <dbReference type="ChEBI" id="CHEBI:58359"/>
        <dbReference type="ChEBI" id="CHEBI:456216"/>
        <dbReference type="EC" id="6.3.4.2"/>
    </reaction>
</comment>
<dbReference type="InterPro" id="IPR017926">
    <property type="entry name" value="GATASE"/>
</dbReference>
<evidence type="ECO:0000256" key="4">
    <source>
        <dbReference type="ARBA" id="ARBA00022723"/>
    </source>
</evidence>
<dbReference type="HAMAP" id="MF_01227">
    <property type="entry name" value="PyrG"/>
    <property type="match status" value="1"/>
</dbReference>
<accession>A0A2P5P6R7</accession>
<dbReference type="PANTHER" id="PTHR11550:SF0">
    <property type="entry name" value="CTP SYNTHASE-RELATED"/>
    <property type="match status" value="1"/>
</dbReference>
<feature type="binding site" evidence="11">
    <location>
        <begin position="188"/>
        <end position="193"/>
    </location>
    <ligand>
        <name>UTP</name>
        <dbReference type="ChEBI" id="CHEBI:46398"/>
    </ligand>
</feature>
<evidence type="ECO:0000313" key="15">
    <source>
        <dbReference type="Proteomes" id="UP000235653"/>
    </source>
</evidence>
<keyword evidence="6 11" id="KW-0067">ATP-binding</keyword>
<evidence type="ECO:0000256" key="5">
    <source>
        <dbReference type="ARBA" id="ARBA00022741"/>
    </source>
</evidence>
<evidence type="ECO:0000256" key="7">
    <source>
        <dbReference type="ARBA" id="ARBA00022842"/>
    </source>
</evidence>
<feature type="binding site" evidence="11">
    <location>
        <position position="141"/>
    </location>
    <ligand>
        <name>Mg(2+)</name>
        <dbReference type="ChEBI" id="CHEBI:18420"/>
    </ligand>
</feature>
<evidence type="ECO:0000256" key="8">
    <source>
        <dbReference type="ARBA" id="ARBA00022962"/>
    </source>
</evidence>
<keyword evidence="4 11" id="KW-0479">Metal-binding</keyword>
<dbReference type="GO" id="GO:0004359">
    <property type="term" value="F:glutaminase activity"/>
    <property type="evidence" value="ECO:0007669"/>
    <property type="project" value="RHEA"/>
</dbReference>
<keyword evidence="8 11" id="KW-0315">Glutamine amidotransferase</keyword>
<proteinExistence type="inferred from homology"/>
<dbReference type="GO" id="GO:0005829">
    <property type="term" value="C:cytosol"/>
    <property type="evidence" value="ECO:0007669"/>
    <property type="project" value="TreeGrafter"/>
</dbReference>
<dbReference type="OrthoDB" id="9801107at2"/>
<feature type="region of interest" description="Amidoligase domain" evidence="11">
    <location>
        <begin position="1"/>
        <end position="267"/>
    </location>
</feature>
<dbReference type="PANTHER" id="PTHR11550">
    <property type="entry name" value="CTP SYNTHASE"/>
    <property type="match status" value="1"/>
</dbReference>
<dbReference type="SUPFAM" id="SSF52317">
    <property type="entry name" value="Class I glutamine amidotransferase-like"/>
    <property type="match status" value="1"/>
</dbReference>
<name>A0A2P5P6R7_9CHLR</name>
<dbReference type="EMBL" id="JQAN02000010">
    <property type="protein sequence ID" value="PPD57992.1"/>
    <property type="molecule type" value="Genomic_DNA"/>
</dbReference>
<evidence type="ECO:0000313" key="14">
    <source>
        <dbReference type="EMBL" id="PPD57992.1"/>
    </source>
</evidence>
<dbReference type="GO" id="GO:0046872">
    <property type="term" value="F:metal ion binding"/>
    <property type="evidence" value="ECO:0007669"/>
    <property type="project" value="UniProtKB-KW"/>
</dbReference>
<dbReference type="GO" id="GO:0042802">
    <property type="term" value="F:identical protein binding"/>
    <property type="evidence" value="ECO:0007669"/>
    <property type="project" value="TreeGrafter"/>
</dbReference>
<feature type="active site" evidence="11">
    <location>
        <position position="507"/>
    </location>
</feature>
<feature type="binding site" evidence="11">
    <location>
        <position position="224"/>
    </location>
    <ligand>
        <name>CTP</name>
        <dbReference type="ChEBI" id="CHEBI:37563"/>
        <note>allosteric inhibitor</note>
    </ligand>
</feature>
<reference evidence="14 15" key="1">
    <citation type="journal article" date="2017" name="ISME J.">
        <title>Grape pomace compost harbors organohalide-respiring Dehalogenimonas species with novel reductive dehalogenase genes.</title>
        <authorList>
            <person name="Yang Y."/>
            <person name="Higgins S.A."/>
            <person name="Yan J."/>
            <person name="Simsir B."/>
            <person name="Chourey K."/>
            <person name="Iyer R."/>
            <person name="Hettich R.L."/>
            <person name="Baldwin B."/>
            <person name="Ogles D.M."/>
            <person name="Loffler F.E."/>
        </authorList>
    </citation>
    <scope>NUCLEOTIDE SEQUENCE [LARGE SCALE GENOMIC DNA]</scope>
    <source>
        <strain evidence="14 15">GP</strain>
    </source>
</reference>
<dbReference type="NCBIfam" id="TIGR00337">
    <property type="entry name" value="PyrG"/>
    <property type="match status" value="1"/>
</dbReference>
<evidence type="ECO:0000259" key="13">
    <source>
        <dbReference type="Pfam" id="PF06418"/>
    </source>
</evidence>
<feature type="binding site" evidence="11">
    <location>
        <begin position="148"/>
        <end position="150"/>
    </location>
    <ligand>
        <name>CTP</name>
        <dbReference type="ChEBI" id="CHEBI:37563"/>
        <note>allosteric inhibitor</note>
    </ligand>
</feature>
<feature type="active site" description="Nucleophile; for glutamine hydrolysis" evidence="11">
    <location>
        <position position="381"/>
    </location>
</feature>
<feature type="domain" description="Glutamine amidotransferase" evidence="12">
    <location>
        <begin position="302"/>
        <end position="525"/>
    </location>
</feature>
<evidence type="ECO:0000256" key="11">
    <source>
        <dbReference type="HAMAP-Rule" id="MF_01227"/>
    </source>
</evidence>
<dbReference type="FunFam" id="3.40.50.300:FF:000009">
    <property type="entry name" value="CTP synthase"/>
    <property type="match status" value="1"/>
</dbReference>
<dbReference type="CDD" id="cd03113">
    <property type="entry name" value="CTPS_N"/>
    <property type="match status" value="1"/>
</dbReference>
<dbReference type="EC" id="6.3.4.2" evidence="11"/>
<dbReference type="UniPathway" id="UPA00159">
    <property type="reaction ID" value="UER00277"/>
</dbReference>
<dbReference type="GO" id="GO:0003883">
    <property type="term" value="F:CTP synthase activity"/>
    <property type="evidence" value="ECO:0007669"/>
    <property type="project" value="UniProtKB-UniRule"/>
</dbReference>
<feature type="binding site" evidence="11">
    <location>
        <position position="224"/>
    </location>
    <ligand>
        <name>UTP</name>
        <dbReference type="ChEBI" id="CHEBI:46398"/>
    </ligand>
</feature>
<comment type="miscellaneous">
    <text evidence="11">CTPSs have evolved a hybrid strategy for distinguishing between UTP and CTP. The overlapping regions of the product feedback inhibitory and substrate sites recognize a common feature in both compounds, the triphosphate moiety. To differentiate isosteric substrate and product pyrimidine rings, an additional pocket far from the expected kinase/ligase catalytic site, specifically recognizes the cytosine and ribose portions of the product inhibitor.</text>
</comment>
<dbReference type="InterPro" id="IPR004468">
    <property type="entry name" value="CTP_synthase"/>
</dbReference>
<evidence type="ECO:0000256" key="9">
    <source>
        <dbReference type="ARBA" id="ARBA00022975"/>
    </source>
</evidence>
<comment type="similarity">
    <text evidence="2 11">Belongs to the CTP synthase family.</text>
</comment>
<evidence type="ECO:0000256" key="1">
    <source>
        <dbReference type="ARBA" id="ARBA00005171"/>
    </source>
</evidence>
<dbReference type="Gene3D" id="3.40.50.880">
    <property type="match status" value="1"/>
</dbReference>
<comment type="subunit">
    <text evidence="11">Homotetramer.</text>
</comment>
<protein>
    <recommendedName>
        <fullName evidence="11">CTP synthase</fullName>
        <ecNumber evidence="11">6.3.4.2</ecNumber>
    </recommendedName>
    <alternativeName>
        <fullName evidence="11">Cytidine 5'-triphosphate synthase</fullName>
    </alternativeName>
    <alternativeName>
        <fullName evidence="11">Cytidine triphosphate synthetase</fullName>
        <shortName evidence="11">CTP synthetase</shortName>
        <shortName evidence="11">CTPS</shortName>
    </alternativeName>
    <alternativeName>
        <fullName evidence="11">UTP--ammonia ligase</fullName>
    </alternativeName>
</protein>
<dbReference type="RefSeq" id="WP_102331002.1">
    <property type="nucleotide sequence ID" value="NZ_CP058566.2"/>
</dbReference>
<sequence length="548" mass="60484">MTKYIFVTGGVVSSVGKGITVASIGTVLKSRGVSVSVLKLDPYLNIDPGTMSPYQHGEVFVTGDGAETDLDLGNYERFIDIDLTAESNTTSGQVYSAVIARERRGDFLGGTIQVVPHLTGEIKDRFKKLAVKSKADVILIEVGGTVGDIEGQPFLEAIRQMRKDVGRDNVLYVHVTLLPYIGPTQELKTKPTQHSVNELRRIGIQPDVIVCRSDVPIPESIRDKISLFCDVDREAVIFAQTVDSIYEVPLMLESEGLGDFLVRKLDLKAHAPELDAWREMVSCVKGACGSVRVALVGKYVELKDAYYSVREALSHAGMFHGRRVQIDWIQSEDLEKPGGEKLLEHAQGIIVPGGFGDRGIEGMIKAAQYARIHKVPYFGLCLGLQIMVIEFGRNVLSHSRANSTEFDAGTAHPVIDIMPEQKAVCGKGGTMRLGNWPCQLVSGTQAASAYGRELIYERHRHRFEFNNQYLERYEAAGMVFSGLSPDRKLVEICELKGHPWMVASQFHPEFTSRPGKPQPLFRDFIGAAKNVIREGEQTALPLTEISNP</sequence>
<dbReference type="Pfam" id="PF06418">
    <property type="entry name" value="CTP_synth_N"/>
    <property type="match status" value="1"/>
</dbReference>
<dbReference type="InterPro" id="IPR029062">
    <property type="entry name" value="Class_I_gatase-like"/>
</dbReference>
<feature type="binding site" evidence="11">
    <location>
        <position position="242"/>
    </location>
    <ligand>
        <name>ATP</name>
        <dbReference type="ChEBI" id="CHEBI:30616"/>
    </ligand>
</feature>
<feature type="binding site" evidence="11">
    <location>
        <position position="13"/>
    </location>
    <ligand>
        <name>UTP</name>
        <dbReference type="ChEBI" id="CHEBI:46398"/>
    </ligand>
</feature>
<keyword evidence="3 11" id="KW-0436">Ligase</keyword>
<keyword evidence="5 11" id="KW-0547">Nucleotide-binding</keyword>
<comment type="function">
    <text evidence="11">Catalyzes the ATP-dependent amination of UTP to CTP with either L-glutamine or ammonia as the source of nitrogen. Regulates intracellular CTP levels through interactions with the four ribonucleotide triphosphates.</text>
</comment>
<dbReference type="InterPro" id="IPR017456">
    <property type="entry name" value="CTP_synthase_N"/>
</dbReference>
<feature type="binding site" evidence="11">
    <location>
        <position position="13"/>
    </location>
    <ligand>
        <name>CTP</name>
        <dbReference type="ChEBI" id="CHEBI:37563"/>
        <note>allosteric inhibitor</note>
    </ligand>
</feature>
<organism evidence="14 15">
    <name type="scientific">Dehalogenimonas etheniformans</name>
    <dbReference type="NCBI Taxonomy" id="1536648"/>
    <lineage>
        <taxon>Bacteria</taxon>
        <taxon>Bacillati</taxon>
        <taxon>Chloroflexota</taxon>
        <taxon>Dehalococcoidia</taxon>
        <taxon>Dehalococcoidales</taxon>
        <taxon>Dehalococcoidaceae</taxon>
        <taxon>Dehalogenimonas</taxon>
    </lineage>
</organism>
<comment type="caution">
    <text evidence="14">The sequence shown here is derived from an EMBL/GenBank/DDBJ whole genome shotgun (WGS) entry which is preliminary data.</text>
</comment>
<comment type="caution">
    <text evidence="11">Lacks conserved residue(s) required for the propagation of feature annotation.</text>
</comment>
<feature type="active site" evidence="11">
    <location>
        <position position="509"/>
    </location>
</feature>
<dbReference type="FunFam" id="3.40.50.880:FF:000002">
    <property type="entry name" value="CTP synthase"/>
    <property type="match status" value="1"/>
</dbReference>
<dbReference type="NCBIfam" id="NF003792">
    <property type="entry name" value="PRK05380.1"/>
    <property type="match status" value="1"/>
</dbReference>
<feature type="domain" description="CTP synthase N-terminal" evidence="13">
    <location>
        <begin position="3"/>
        <end position="267"/>
    </location>
</feature>
<evidence type="ECO:0000256" key="3">
    <source>
        <dbReference type="ARBA" id="ARBA00022598"/>
    </source>
</evidence>
<feature type="binding site" evidence="11">
    <location>
        <begin position="188"/>
        <end position="193"/>
    </location>
    <ligand>
        <name>CTP</name>
        <dbReference type="ChEBI" id="CHEBI:37563"/>
        <note>allosteric inhibitor</note>
    </ligand>
</feature>
<dbReference type="AlphaFoldDB" id="A0A2P5P6R7"/>
<gene>
    <name evidence="11" type="primary">pyrG</name>
    <name evidence="14" type="ORF">JP09_006800</name>
</gene>
<feature type="binding site" evidence="11">
    <location>
        <position position="54"/>
    </location>
    <ligand>
        <name>L-glutamine</name>
        <dbReference type="ChEBI" id="CHEBI:58359"/>
    </ligand>
</feature>
<comment type="catalytic activity">
    <reaction evidence="11">
        <text>L-glutamine + H2O = L-glutamate + NH4(+)</text>
        <dbReference type="Rhea" id="RHEA:15889"/>
        <dbReference type="ChEBI" id="CHEBI:15377"/>
        <dbReference type="ChEBI" id="CHEBI:28938"/>
        <dbReference type="ChEBI" id="CHEBI:29985"/>
        <dbReference type="ChEBI" id="CHEBI:58359"/>
    </reaction>
</comment>
<dbReference type="GO" id="GO:0005524">
    <property type="term" value="F:ATP binding"/>
    <property type="evidence" value="ECO:0007669"/>
    <property type="project" value="UniProtKB-KW"/>
</dbReference>
<comment type="catalytic activity">
    <reaction evidence="11">
        <text>UTP + NH4(+) + ATP = CTP + ADP + phosphate + 2 H(+)</text>
        <dbReference type="Rhea" id="RHEA:16597"/>
        <dbReference type="ChEBI" id="CHEBI:15378"/>
        <dbReference type="ChEBI" id="CHEBI:28938"/>
        <dbReference type="ChEBI" id="CHEBI:30616"/>
        <dbReference type="ChEBI" id="CHEBI:37563"/>
        <dbReference type="ChEBI" id="CHEBI:43474"/>
        <dbReference type="ChEBI" id="CHEBI:46398"/>
        <dbReference type="ChEBI" id="CHEBI:456216"/>
    </reaction>
</comment>
<dbReference type="InterPro" id="IPR027417">
    <property type="entry name" value="P-loop_NTPase"/>
</dbReference>
<feature type="binding site" evidence="11">
    <location>
        <position position="405"/>
    </location>
    <ligand>
        <name>L-glutamine</name>
        <dbReference type="ChEBI" id="CHEBI:58359"/>
    </ligand>
</feature>
<feature type="binding site" evidence="11">
    <location>
        <position position="462"/>
    </location>
    <ligand>
        <name>L-glutamine</name>
        <dbReference type="ChEBI" id="CHEBI:58359"/>
    </ligand>
</feature>
<evidence type="ECO:0000256" key="10">
    <source>
        <dbReference type="ARBA" id="ARBA00047781"/>
    </source>
</evidence>
<dbReference type="Gene3D" id="3.40.50.300">
    <property type="entry name" value="P-loop containing nucleotide triphosphate hydrolases"/>
    <property type="match status" value="1"/>
</dbReference>
<feature type="binding site" evidence="11">
    <location>
        <position position="71"/>
    </location>
    <ligand>
        <name>ATP</name>
        <dbReference type="ChEBI" id="CHEBI:30616"/>
    </ligand>
</feature>
<feature type="binding site" evidence="11">
    <location>
        <begin position="14"/>
        <end position="19"/>
    </location>
    <ligand>
        <name>ATP</name>
        <dbReference type="ChEBI" id="CHEBI:30616"/>
    </ligand>
</feature>
<dbReference type="CDD" id="cd01746">
    <property type="entry name" value="GATase1_CTP_Synthase"/>
    <property type="match status" value="1"/>
</dbReference>
<feature type="binding site" evidence="11">
    <location>
        <begin position="382"/>
        <end position="385"/>
    </location>
    <ligand>
        <name>L-glutamine</name>
        <dbReference type="ChEBI" id="CHEBI:58359"/>
    </ligand>
</feature>
<dbReference type="SUPFAM" id="SSF52540">
    <property type="entry name" value="P-loop containing nucleoside triphosphate hydrolases"/>
    <property type="match status" value="1"/>
</dbReference>